<name>A0A915PK04_9BILA</name>
<evidence type="ECO:0000313" key="5">
    <source>
        <dbReference type="Proteomes" id="UP000887581"/>
    </source>
</evidence>
<protein>
    <submittedName>
        <fullName evidence="6">N-acetyltransferase domain-containing protein</fullName>
    </submittedName>
</protein>
<dbReference type="InterPro" id="IPR000182">
    <property type="entry name" value="GNAT_dom"/>
</dbReference>
<reference evidence="6" key="1">
    <citation type="submission" date="2022-11" db="UniProtKB">
        <authorList>
            <consortium name="WormBaseParasite"/>
        </authorList>
    </citation>
    <scope>IDENTIFICATION</scope>
</reference>
<sequence length="190" mass="22107">MIINEHTKLTGEKIILVPYRKHHVIKYHTWMEDEKLRQLTASERLTLEDEYAMQAKWHEDDDKCTFIILNRDLIDGGVDEIGSMVGDVNIFINGNIGELTTMIAEPRWRRKGFGEEAVRMMLKFAFQVIGLRILEVKISDDNTPSLKLFQKIGFNVISHCSKFHEYTLSIGEDCIFEIISDLHDTKSEYQ</sequence>
<dbReference type="AlphaFoldDB" id="A0A915PK04"/>
<dbReference type="InterPro" id="IPR039135">
    <property type="entry name" value="NAT9-like"/>
</dbReference>
<dbReference type="InterPro" id="IPR016181">
    <property type="entry name" value="Acyl_CoA_acyltransferase"/>
</dbReference>
<dbReference type="Proteomes" id="UP000887581">
    <property type="component" value="Unplaced"/>
</dbReference>
<dbReference type="PROSITE" id="PS51186">
    <property type="entry name" value="GNAT"/>
    <property type="match status" value="1"/>
</dbReference>
<evidence type="ECO:0000256" key="1">
    <source>
        <dbReference type="ARBA" id="ARBA00009342"/>
    </source>
</evidence>
<proteinExistence type="inferred from homology"/>
<accession>A0A915PK04</accession>
<dbReference type="GO" id="GO:0008080">
    <property type="term" value="F:N-acetyltransferase activity"/>
    <property type="evidence" value="ECO:0007669"/>
    <property type="project" value="InterPro"/>
</dbReference>
<keyword evidence="5" id="KW-1185">Reference proteome</keyword>
<dbReference type="Gene3D" id="3.40.630.30">
    <property type="match status" value="1"/>
</dbReference>
<evidence type="ECO:0000259" key="4">
    <source>
        <dbReference type="PROSITE" id="PS51186"/>
    </source>
</evidence>
<keyword evidence="2" id="KW-0808">Transferase</keyword>
<dbReference type="PANTHER" id="PTHR13256:SF16">
    <property type="entry name" value="ALPHA_BETA-TUBULIN-N-ACETYLTRANSFERASE 9"/>
    <property type="match status" value="1"/>
</dbReference>
<keyword evidence="3" id="KW-0012">Acyltransferase</keyword>
<evidence type="ECO:0000256" key="3">
    <source>
        <dbReference type="ARBA" id="ARBA00023315"/>
    </source>
</evidence>
<organism evidence="5 6">
    <name type="scientific">Setaria digitata</name>
    <dbReference type="NCBI Taxonomy" id="48799"/>
    <lineage>
        <taxon>Eukaryota</taxon>
        <taxon>Metazoa</taxon>
        <taxon>Ecdysozoa</taxon>
        <taxon>Nematoda</taxon>
        <taxon>Chromadorea</taxon>
        <taxon>Rhabditida</taxon>
        <taxon>Spirurina</taxon>
        <taxon>Spiruromorpha</taxon>
        <taxon>Filarioidea</taxon>
        <taxon>Setariidae</taxon>
        <taxon>Setaria</taxon>
    </lineage>
</organism>
<dbReference type="SUPFAM" id="SSF55729">
    <property type="entry name" value="Acyl-CoA N-acyltransferases (Nat)"/>
    <property type="match status" value="1"/>
</dbReference>
<evidence type="ECO:0000256" key="2">
    <source>
        <dbReference type="ARBA" id="ARBA00022679"/>
    </source>
</evidence>
<dbReference type="PANTHER" id="PTHR13256">
    <property type="entry name" value="N-ACETYLTRANSFERASE 9"/>
    <property type="match status" value="1"/>
</dbReference>
<dbReference type="WBParaSite" id="sdigi.contig122.g4780.t1">
    <property type="protein sequence ID" value="sdigi.contig122.g4780.t1"/>
    <property type="gene ID" value="sdigi.contig122.g4780"/>
</dbReference>
<evidence type="ECO:0000313" key="6">
    <source>
        <dbReference type="WBParaSite" id="sdigi.contig122.g4780.t1"/>
    </source>
</evidence>
<feature type="domain" description="N-acetyltransferase" evidence="4">
    <location>
        <begin position="34"/>
        <end position="177"/>
    </location>
</feature>
<dbReference type="Pfam" id="PF13302">
    <property type="entry name" value="Acetyltransf_3"/>
    <property type="match status" value="1"/>
</dbReference>
<comment type="similarity">
    <text evidence="1">Belongs to the acetyltransferase family. GNAT subfamily.</text>
</comment>